<comment type="caution">
    <text evidence="3">The sequence shown here is derived from an EMBL/GenBank/DDBJ whole genome shotgun (WGS) entry which is preliminary data.</text>
</comment>
<feature type="compositionally biased region" description="Basic residues" evidence="1">
    <location>
        <begin position="482"/>
        <end position="505"/>
    </location>
</feature>
<reference evidence="3" key="2">
    <citation type="submission" date="2023-06" db="EMBL/GenBank/DDBJ databases">
        <authorList>
            <person name="Swenson N.G."/>
            <person name="Wegrzyn J.L."/>
            <person name="Mcevoy S.L."/>
        </authorList>
    </citation>
    <scope>NUCLEOTIDE SEQUENCE</scope>
    <source>
        <strain evidence="3">NS2018</strain>
        <tissue evidence="3">Leaf</tissue>
    </source>
</reference>
<dbReference type="Proteomes" id="UP001168877">
    <property type="component" value="Unassembled WGS sequence"/>
</dbReference>
<dbReference type="PANTHER" id="PTHR33499:SF26">
    <property type="entry name" value="DUF4216 DOMAIN-CONTAINING PROTEIN"/>
    <property type="match status" value="1"/>
</dbReference>
<evidence type="ECO:0000313" key="3">
    <source>
        <dbReference type="EMBL" id="KAK0582193.1"/>
    </source>
</evidence>
<feature type="region of interest" description="Disordered" evidence="1">
    <location>
        <begin position="417"/>
        <end position="509"/>
    </location>
</feature>
<feature type="region of interest" description="Disordered" evidence="1">
    <location>
        <begin position="590"/>
        <end position="629"/>
    </location>
</feature>
<protein>
    <submittedName>
        <fullName evidence="3">Uncharacterized protein</fullName>
    </submittedName>
</protein>
<keyword evidence="2" id="KW-1133">Transmembrane helix</keyword>
<gene>
    <name evidence="3" type="ORF">LWI29_022658</name>
</gene>
<keyword evidence="2" id="KW-0812">Transmembrane</keyword>
<dbReference type="EMBL" id="JAUESC010000384">
    <property type="protein sequence ID" value="KAK0582193.1"/>
    <property type="molecule type" value="Genomic_DNA"/>
</dbReference>
<name>A0AA39VKW9_ACESA</name>
<feature type="compositionally biased region" description="Polar residues" evidence="1">
    <location>
        <begin position="418"/>
        <end position="429"/>
    </location>
</feature>
<reference evidence="3" key="1">
    <citation type="journal article" date="2022" name="Plant J.">
        <title>Strategies of tolerance reflected in two North American maple genomes.</title>
        <authorList>
            <person name="McEvoy S.L."/>
            <person name="Sezen U.U."/>
            <person name="Trouern-Trend A."/>
            <person name="McMahon S.M."/>
            <person name="Schaberg P.G."/>
            <person name="Yang J."/>
            <person name="Wegrzyn J.L."/>
            <person name="Swenson N.G."/>
        </authorList>
    </citation>
    <scope>NUCLEOTIDE SEQUENCE</scope>
    <source>
        <strain evidence="3">NS2018</strain>
    </source>
</reference>
<keyword evidence="4" id="KW-1185">Reference proteome</keyword>
<evidence type="ECO:0000256" key="2">
    <source>
        <dbReference type="SAM" id="Phobius"/>
    </source>
</evidence>
<feature type="transmembrane region" description="Helical" evidence="2">
    <location>
        <begin position="717"/>
        <end position="737"/>
    </location>
</feature>
<accession>A0AA39VKW9</accession>
<dbReference type="PANTHER" id="PTHR33499">
    <property type="entry name" value="OS12G0282400 PROTEIN-RELATED"/>
    <property type="match status" value="1"/>
</dbReference>
<evidence type="ECO:0000313" key="4">
    <source>
        <dbReference type="Proteomes" id="UP001168877"/>
    </source>
</evidence>
<proteinExistence type="predicted"/>
<organism evidence="3 4">
    <name type="scientific">Acer saccharum</name>
    <name type="common">Sugar maple</name>
    <dbReference type="NCBI Taxonomy" id="4024"/>
    <lineage>
        <taxon>Eukaryota</taxon>
        <taxon>Viridiplantae</taxon>
        <taxon>Streptophyta</taxon>
        <taxon>Embryophyta</taxon>
        <taxon>Tracheophyta</taxon>
        <taxon>Spermatophyta</taxon>
        <taxon>Magnoliopsida</taxon>
        <taxon>eudicotyledons</taxon>
        <taxon>Gunneridae</taxon>
        <taxon>Pentapetalae</taxon>
        <taxon>rosids</taxon>
        <taxon>malvids</taxon>
        <taxon>Sapindales</taxon>
        <taxon>Sapindaceae</taxon>
        <taxon>Hippocastanoideae</taxon>
        <taxon>Acereae</taxon>
        <taxon>Acer</taxon>
    </lineage>
</organism>
<feature type="transmembrane region" description="Helical" evidence="2">
    <location>
        <begin position="668"/>
        <end position="697"/>
    </location>
</feature>
<evidence type="ECO:0000256" key="1">
    <source>
        <dbReference type="SAM" id="MobiDB-lite"/>
    </source>
</evidence>
<dbReference type="AlphaFoldDB" id="A0AA39VKW9"/>
<feature type="region of interest" description="Disordered" evidence="1">
    <location>
        <begin position="248"/>
        <end position="273"/>
    </location>
</feature>
<feature type="compositionally biased region" description="Basic and acidic residues" evidence="1">
    <location>
        <begin position="442"/>
        <end position="454"/>
    </location>
</feature>
<feature type="compositionally biased region" description="Basic and acidic residues" evidence="1">
    <location>
        <begin position="469"/>
        <end position="481"/>
    </location>
</feature>
<sequence>MAIGRKKGLHCRLRDNEECPEVATNLPSQDDQDVNITNMDEVQEHVRKKRGPTKMKTLAMEGASRIEVQSNGLGQLIGEGSVSLSSFLGPLVREIVPYTISNWRKIPSDMHEILWKCIQARYIVNEGWQKDYIFKEMGELWRASKSRIVSKLRKAPNEEERVKLRPGNIKTTFDWKEFLKLKNSADFKEEMIAANIKVEVGTSSFMVKVMEEATKVEGKWVETYLGLKKVDSQHKGFSDLSGQCNGGYAEEEGGAVGGTHSPRRQHREKENEAQETIGRLQKVCQPSLMTVEEKRKKERRDGWKNLESNGGSKLHKGIVFLNNQSQVPSYDVSSSDSDTPSEREGLVSNLYKWRGDCSKSARIEGDKKQKEIRLSNNGPEIPFLSRSPSLDEQLKEYLNKIEQAFVWANCKNGLGNHMEQNGQNQQSPREVTSDDNSVSVVEESRESSEVKSGEEQALVSSKSWSVPATKEDGVVEVEPKTKKQKRGKKSNSVHKSHSMKTRNAKNRGSENMATVVEGVTDDNRSGQYRRLKGMVAETIGVAAVNRNEQPHSGNNVVWNLDKEVAKIIEIGVQLGLNFKGKEAEMAEILRSREMEDTDQCGQARVEEEEDEKEDQLKKKTRSATQQSRSAAASGDWRDLGGVCLLLLESLSVAFWGSRWCRWSPSSSFFLLVSGSWSHVTAAVASGCCCVVVLIHAATAVDSGYCCGLVAAKSSGLTLLPLLLLVTAAFLVTAVSGCC</sequence>
<keyword evidence="2" id="KW-0472">Membrane</keyword>